<accession>A0A432MA01</accession>
<comment type="caution">
    <text evidence="1">The sequence shown here is derived from an EMBL/GenBank/DDBJ whole genome shotgun (WGS) entry which is preliminary data.</text>
</comment>
<dbReference type="RefSeq" id="WP_126683217.1">
    <property type="nucleotide sequence ID" value="NZ_RYYV01000002.1"/>
</dbReference>
<dbReference type="OrthoDB" id="7556813at2"/>
<proteinExistence type="predicted"/>
<name>A0A432MA01_9GAMM</name>
<dbReference type="EMBL" id="RYYV01000002">
    <property type="protein sequence ID" value="RUL78758.1"/>
    <property type="molecule type" value="Genomic_DNA"/>
</dbReference>
<evidence type="ECO:0000313" key="2">
    <source>
        <dbReference type="Proteomes" id="UP000274358"/>
    </source>
</evidence>
<reference evidence="1 2" key="1">
    <citation type="submission" date="2018-12" db="EMBL/GenBank/DDBJ databases">
        <title>Dyella dinghuensis sp. nov. DHOA06 and Dyella choica sp. nov. 4M-K27, isolated from forest soil.</title>
        <authorList>
            <person name="Qiu L.-H."/>
            <person name="Gao Z.-H."/>
        </authorList>
    </citation>
    <scope>NUCLEOTIDE SEQUENCE [LARGE SCALE GENOMIC DNA]</scope>
    <source>
        <strain evidence="1 2">4M-K27</strain>
    </source>
</reference>
<dbReference type="AlphaFoldDB" id="A0A432MA01"/>
<sequence length="307" mass="34231">MNITRAQHFVWRRYLRAWADNELIWCLREGKVFRPNLMGIGQQRNFYEIREMTLDDIAWLRSLCAHLAPDVRSYALPLIGEFNELFAIKLRLLARGADPAALEKSISEAAIDLEEKAVQGVVEAAGEPYLAALLAGDTSFFRNVRDRTRFLHFLCVQYTRTRRMREMAFSGPAQMTSHNPEGIWNVLCHIVAAQLAASVVKMGYGLFVVRNNTTSRLVTADQPVINVHASHSPPGAMVESLDFYWPLSPSIAIVVSREPPDESEMPATTVADYNDQMARQALEQVYAAASGDFAGIEGVVGLATQTS</sequence>
<dbReference type="Pfam" id="PF14022">
    <property type="entry name" value="DUF4238"/>
    <property type="match status" value="2"/>
</dbReference>
<dbReference type="Proteomes" id="UP000274358">
    <property type="component" value="Unassembled WGS sequence"/>
</dbReference>
<dbReference type="InterPro" id="IPR025332">
    <property type="entry name" value="DUF4238"/>
</dbReference>
<protein>
    <submittedName>
        <fullName evidence="1">DUF4238 domain-containing protein</fullName>
    </submittedName>
</protein>
<organism evidence="1 2">
    <name type="scientific">Dyella choica</name>
    <dbReference type="NCBI Taxonomy" id="1927959"/>
    <lineage>
        <taxon>Bacteria</taxon>
        <taxon>Pseudomonadati</taxon>
        <taxon>Pseudomonadota</taxon>
        <taxon>Gammaproteobacteria</taxon>
        <taxon>Lysobacterales</taxon>
        <taxon>Rhodanobacteraceae</taxon>
        <taxon>Dyella</taxon>
    </lineage>
</organism>
<evidence type="ECO:0000313" key="1">
    <source>
        <dbReference type="EMBL" id="RUL78758.1"/>
    </source>
</evidence>
<gene>
    <name evidence="1" type="ORF">EKH80_02790</name>
</gene>
<keyword evidence="2" id="KW-1185">Reference proteome</keyword>